<dbReference type="EMBL" id="RMVG01000003">
    <property type="protein sequence ID" value="RPE02981.1"/>
    <property type="molecule type" value="Genomic_DNA"/>
</dbReference>
<sequence length="64" mass="7401">MSPTEVLVYAKKVMNEKGKQSFQPCWFPEDDDSEETFNSMLFLAETNQITISGGRFIDYFIVNI</sequence>
<comment type="caution">
    <text evidence="1">The sequence shown here is derived from an EMBL/GenBank/DDBJ whole genome shotgun (WGS) entry which is preliminary data.</text>
</comment>
<reference evidence="1 2" key="1">
    <citation type="submission" date="2018-11" db="EMBL/GenBank/DDBJ databases">
        <title>Whole genome sequencing of Pantoea sp. RIT388.</title>
        <authorList>
            <person name="Gan H.M."/>
            <person name="Hudson A.O."/>
        </authorList>
    </citation>
    <scope>NUCLEOTIDE SEQUENCE [LARGE SCALE GENOMIC DNA]</scope>
    <source>
        <strain evidence="1 2">RIT388</strain>
    </source>
</reference>
<dbReference type="Proteomes" id="UP000281332">
    <property type="component" value="Unassembled WGS sequence"/>
</dbReference>
<dbReference type="RefSeq" id="WP_123799823.1">
    <property type="nucleotide sequence ID" value="NZ_RMVG01000003.1"/>
</dbReference>
<organism evidence="1 2">
    <name type="scientific">Candidatus Pantoea deserta</name>
    <dbReference type="NCBI Taxonomy" id="1869313"/>
    <lineage>
        <taxon>Bacteria</taxon>
        <taxon>Pseudomonadati</taxon>
        <taxon>Pseudomonadota</taxon>
        <taxon>Gammaproteobacteria</taxon>
        <taxon>Enterobacterales</taxon>
        <taxon>Erwiniaceae</taxon>
        <taxon>Pantoea</taxon>
    </lineage>
</organism>
<evidence type="ECO:0000313" key="2">
    <source>
        <dbReference type="Proteomes" id="UP000281332"/>
    </source>
</evidence>
<keyword evidence="2" id="KW-1185">Reference proteome</keyword>
<accession>A0A3N4PDW7</accession>
<evidence type="ECO:0000313" key="1">
    <source>
        <dbReference type="EMBL" id="RPE02981.1"/>
    </source>
</evidence>
<gene>
    <name evidence="1" type="ORF">BBB56_06160</name>
</gene>
<proteinExistence type="predicted"/>
<protein>
    <submittedName>
        <fullName evidence="1">Uncharacterized protein</fullName>
    </submittedName>
</protein>
<name>A0A3N4PDW7_9GAMM</name>
<dbReference type="AlphaFoldDB" id="A0A3N4PDW7"/>